<evidence type="ECO:0008006" key="3">
    <source>
        <dbReference type="Google" id="ProtNLM"/>
    </source>
</evidence>
<dbReference type="InterPro" id="IPR051941">
    <property type="entry name" value="BG_Antigen-Binding_Lectin"/>
</dbReference>
<comment type="caution">
    <text evidence="1">The sequence shown here is derived from an EMBL/GenBank/DDBJ whole genome shotgun (WGS) entry which is preliminary data.</text>
</comment>
<dbReference type="SUPFAM" id="SSF49785">
    <property type="entry name" value="Galactose-binding domain-like"/>
    <property type="match status" value="1"/>
</dbReference>
<reference evidence="1 2" key="1">
    <citation type="submission" date="2024-04" db="EMBL/GenBank/DDBJ databases">
        <authorList>
            <consortium name="Genoscope - CEA"/>
            <person name="William W."/>
        </authorList>
    </citation>
    <scope>NUCLEOTIDE SEQUENCE [LARGE SCALE GENOMIC DNA]</scope>
</reference>
<dbReference type="Proteomes" id="UP001497497">
    <property type="component" value="Unassembled WGS sequence"/>
</dbReference>
<dbReference type="PANTHER" id="PTHR45713:SF15">
    <property type="entry name" value="F5_8 TYPE C DOMAIN-CONTAINING PROTEIN"/>
    <property type="match status" value="1"/>
</dbReference>
<protein>
    <recommendedName>
        <fullName evidence="3">Apple domain-containing protein</fullName>
    </recommendedName>
</protein>
<dbReference type="SUPFAM" id="SSF57414">
    <property type="entry name" value="Hairpin loop containing domain-like"/>
    <property type="match status" value="1"/>
</dbReference>
<proteinExistence type="predicted"/>
<dbReference type="PANTHER" id="PTHR45713">
    <property type="entry name" value="FTP DOMAIN-CONTAINING PROTEIN"/>
    <property type="match status" value="1"/>
</dbReference>
<evidence type="ECO:0000313" key="2">
    <source>
        <dbReference type="Proteomes" id="UP001497497"/>
    </source>
</evidence>
<dbReference type="InterPro" id="IPR008979">
    <property type="entry name" value="Galactose-bd-like_sf"/>
</dbReference>
<evidence type="ECO:0000313" key="1">
    <source>
        <dbReference type="EMBL" id="CAL1545138.1"/>
    </source>
</evidence>
<organism evidence="1 2">
    <name type="scientific">Lymnaea stagnalis</name>
    <name type="common">Great pond snail</name>
    <name type="synonym">Helix stagnalis</name>
    <dbReference type="NCBI Taxonomy" id="6523"/>
    <lineage>
        <taxon>Eukaryota</taxon>
        <taxon>Metazoa</taxon>
        <taxon>Spiralia</taxon>
        <taxon>Lophotrochozoa</taxon>
        <taxon>Mollusca</taxon>
        <taxon>Gastropoda</taxon>
        <taxon>Heterobranchia</taxon>
        <taxon>Euthyneura</taxon>
        <taxon>Panpulmonata</taxon>
        <taxon>Hygrophila</taxon>
        <taxon>Lymnaeoidea</taxon>
        <taxon>Lymnaeidae</taxon>
        <taxon>Lymnaea</taxon>
    </lineage>
</organism>
<dbReference type="Gene3D" id="2.60.120.260">
    <property type="entry name" value="Galactose-binding domain-like"/>
    <property type="match status" value="1"/>
</dbReference>
<gene>
    <name evidence="1" type="ORF">GSLYS_00018621001</name>
</gene>
<dbReference type="AlphaFoldDB" id="A0AAV2IJG8"/>
<keyword evidence="2" id="KW-1185">Reference proteome</keyword>
<dbReference type="EMBL" id="CAXITT010000680">
    <property type="protein sequence ID" value="CAL1545138.1"/>
    <property type="molecule type" value="Genomic_DNA"/>
</dbReference>
<accession>A0AAV2IJG8</accession>
<sequence>MVDLRGVFVVEQIVLTNRPDDFCLRLKKFQIDVFTTDPRQLADFPSVSGDVCYNRTAPLGNSTYTWNCTRPLIGRYVRLVMFDNDYLHVLEVEVMTSAILSAEEMTYTAMDNTRLVQGTHLGNLSAMFSAILCAGECSRLRDSLACTAFNWTPSTYECQLVRVDPRMTIPSTALEWADGVQFFLEDIQV</sequence>
<name>A0AAV2IJG8_LYMST</name>
<dbReference type="Gene3D" id="3.50.4.10">
    <property type="entry name" value="Hepatocyte Growth Factor"/>
    <property type="match status" value="1"/>
</dbReference>